<dbReference type="SMART" id="SM00079">
    <property type="entry name" value="PBPe"/>
    <property type="match status" value="1"/>
</dbReference>
<evidence type="ECO:0000313" key="10">
    <source>
        <dbReference type="Proteomes" id="UP000732377"/>
    </source>
</evidence>
<feature type="chain" id="PRO_5039632394" evidence="6">
    <location>
        <begin position="21"/>
        <end position="305"/>
    </location>
</feature>
<gene>
    <name evidence="9" type="ORF">CWE10_08460</name>
</gene>
<feature type="domain" description="Solute-binding protein family 3/N-terminal" evidence="7">
    <location>
        <begin position="77"/>
        <end position="302"/>
    </location>
</feature>
<evidence type="ECO:0000313" key="9">
    <source>
        <dbReference type="EMBL" id="MBY6276240.1"/>
    </source>
</evidence>
<dbReference type="CDD" id="cd13530">
    <property type="entry name" value="PBP2_peptides_like"/>
    <property type="match status" value="1"/>
</dbReference>
<dbReference type="InterPro" id="IPR001638">
    <property type="entry name" value="Solute-binding_3/MltF_N"/>
</dbReference>
<dbReference type="AlphaFoldDB" id="A0A953I2A3"/>
<dbReference type="EMBL" id="PIUK01000067">
    <property type="protein sequence ID" value="MBY6276240.1"/>
    <property type="molecule type" value="Genomic_DNA"/>
</dbReference>
<dbReference type="GO" id="GO:0016020">
    <property type="term" value="C:membrane"/>
    <property type="evidence" value="ECO:0007669"/>
    <property type="project" value="InterPro"/>
</dbReference>
<comment type="caution">
    <text evidence="9">The sequence shown here is derived from an EMBL/GenBank/DDBJ whole genome shotgun (WGS) entry which is preliminary data.</text>
</comment>
<evidence type="ECO:0000256" key="5">
    <source>
        <dbReference type="SAM" id="MobiDB-lite"/>
    </source>
</evidence>
<dbReference type="PROSITE" id="PS51257">
    <property type="entry name" value="PROKAR_LIPOPROTEIN"/>
    <property type="match status" value="1"/>
</dbReference>
<evidence type="ECO:0000256" key="6">
    <source>
        <dbReference type="SAM" id="SignalP"/>
    </source>
</evidence>
<feature type="signal peptide" evidence="6">
    <location>
        <begin position="1"/>
        <end position="20"/>
    </location>
</feature>
<keyword evidence="3 6" id="KW-0732">Signal</keyword>
<dbReference type="InterPro" id="IPR018313">
    <property type="entry name" value="SBP_3_CS"/>
</dbReference>
<dbReference type="PROSITE" id="PS01039">
    <property type="entry name" value="SBP_BACTERIAL_3"/>
    <property type="match status" value="1"/>
</dbReference>
<dbReference type="SMART" id="SM00062">
    <property type="entry name" value="PBPb"/>
    <property type="match status" value="1"/>
</dbReference>
<feature type="compositionally biased region" description="Low complexity" evidence="5">
    <location>
        <begin position="35"/>
        <end position="63"/>
    </location>
</feature>
<dbReference type="InterPro" id="IPR001320">
    <property type="entry name" value="Iontro_rcpt_C"/>
</dbReference>
<dbReference type="Gene3D" id="3.40.190.10">
    <property type="entry name" value="Periplasmic binding protein-like II"/>
    <property type="match status" value="2"/>
</dbReference>
<proteinExistence type="inferred from homology"/>
<dbReference type="PANTHER" id="PTHR35936:SF19">
    <property type="entry name" value="AMINO-ACID-BINDING PROTEIN YXEM-RELATED"/>
    <property type="match status" value="1"/>
</dbReference>
<sequence>MRKSSAFLLVILLLTALALAACGGVRSSDGGQPSGGSAAQQPSGGAQAPTDAGAEGPSAGESAQPANSLERIKAEGVLRVGIDASYPPMEFVDEDGKTPIGFDIDLANAVAEKLGVKADFTIIDWAGIQAGLLGGHYDVIMSSMTITEERQKEMDFVQYLTMGIAYASRPGVEVRSDADLDGKIVVVQEETTAQYYVEDLMAEKGIQPKELRSFPYATDAFRELANGRADVVAIDAPVAGYYAQLDPDQYRVTGFAEMDPDPIGIALRKGETELREALQKAVEELEAEGVLRELQVKWFGDAAGQ</sequence>
<feature type="domain" description="Ionotropic glutamate receptor C-terminal" evidence="8">
    <location>
        <begin position="77"/>
        <end position="301"/>
    </location>
</feature>
<evidence type="ECO:0000256" key="3">
    <source>
        <dbReference type="ARBA" id="ARBA00022729"/>
    </source>
</evidence>
<dbReference type="Proteomes" id="UP000732377">
    <property type="component" value="Unassembled WGS sequence"/>
</dbReference>
<evidence type="ECO:0000256" key="4">
    <source>
        <dbReference type="RuleBase" id="RU003744"/>
    </source>
</evidence>
<accession>A0A953I2A3</accession>
<dbReference type="RefSeq" id="WP_273379242.1">
    <property type="nucleotide sequence ID" value="NZ_PIUK01000067.1"/>
</dbReference>
<dbReference type="PANTHER" id="PTHR35936">
    <property type="entry name" value="MEMBRANE-BOUND LYTIC MUREIN TRANSGLYCOSYLASE F"/>
    <property type="match status" value="1"/>
</dbReference>
<evidence type="ECO:0000256" key="2">
    <source>
        <dbReference type="ARBA" id="ARBA00010333"/>
    </source>
</evidence>
<dbReference type="SUPFAM" id="SSF53850">
    <property type="entry name" value="Periplasmic binding protein-like II"/>
    <property type="match status" value="1"/>
</dbReference>
<evidence type="ECO:0000256" key="1">
    <source>
        <dbReference type="ARBA" id="ARBA00004196"/>
    </source>
</evidence>
<dbReference type="GO" id="GO:0030313">
    <property type="term" value="C:cell envelope"/>
    <property type="evidence" value="ECO:0007669"/>
    <property type="project" value="UniProtKB-SubCell"/>
</dbReference>
<evidence type="ECO:0000259" key="8">
    <source>
        <dbReference type="SMART" id="SM00079"/>
    </source>
</evidence>
<feature type="region of interest" description="Disordered" evidence="5">
    <location>
        <begin position="28"/>
        <end position="67"/>
    </location>
</feature>
<name>A0A953I2A3_SYMTR</name>
<reference evidence="9" key="1">
    <citation type="submission" date="2017-11" db="EMBL/GenBank/DDBJ databases">
        <title>Three new genomes from thermophilic consortium.</title>
        <authorList>
            <person name="Quaggio R."/>
            <person name="Amgarten D."/>
            <person name="Setubal J.C."/>
        </authorList>
    </citation>
    <scope>NUCLEOTIDE SEQUENCE</scope>
    <source>
        <strain evidence="9">ZCTH01-B2</strain>
    </source>
</reference>
<organism evidence="9 10">
    <name type="scientific">Symbiobacterium thermophilum</name>
    <dbReference type="NCBI Taxonomy" id="2734"/>
    <lineage>
        <taxon>Bacteria</taxon>
        <taxon>Bacillati</taxon>
        <taxon>Bacillota</taxon>
        <taxon>Clostridia</taxon>
        <taxon>Eubacteriales</taxon>
        <taxon>Symbiobacteriaceae</taxon>
        <taxon>Symbiobacterium</taxon>
    </lineage>
</organism>
<evidence type="ECO:0000259" key="7">
    <source>
        <dbReference type="SMART" id="SM00062"/>
    </source>
</evidence>
<comment type="subcellular location">
    <subcellularLocation>
        <location evidence="1">Cell envelope</location>
    </subcellularLocation>
</comment>
<dbReference type="GO" id="GO:0015276">
    <property type="term" value="F:ligand-gated monoatomic ion channel activity"/>
    <property type="evidence" value="ECO:0007669"/>
    <property type="project" value="InterPro"/>
</dbReference>
<dbReference type="Pfam" id="PF00497">
    <property type="entry name" value="SBP_bac_3"/>
    <property type="match status" value="1"/>
</dbReference>
<protein>
    <submittedName>
        <fullName evidence="9">Basic amino acid ABC transporter substrate-binding protein</fullName>
    </submittedName>
</protein>
<comment type="similarity">
    <text evidence="2 4">Belongs to the bacterial solute-binding protein 3 family.</text>
</comment>